<keyword evidence="2" id="KW-1185">Reference proteome</keyword>
<organism evidence="1 2">
    <name type="scientific">Salix koriyanagi</name>
    <dbReference type="NCBI Taxonomy" id="2511006"/>
    <lineage>
        <taxon>Eukaryota</taxon>
        <taxon>Viridiplantae</taxon>
        <taxon>Streptophyta</taxon>
        <taxon>Embryophyta</taxon>
        <taxon>Tracheophyta</taxon>
        <taxon>Spermatophyta</taxon>
        <taxon>Magnoliopsida</taxon>
        <taxon>eudicotyledons</taxon>
        <taxon>Gunneridae</taxon>
        <taxon>Pentapetalae</taxon>
        <taxon>rosids</taxon>
        <taxon>fabids</taxon>
        <taxon>Malpighiales</taxon>
        <taxon>Salicaceae</taxon>
        <taxon>Saliceae</taxon>
        <taxon>Salix</taxon>
    </lineage>
</organism>
<accession>A0A9Q0WE47</accession>
<evidence type="ECO:0000313" key="2">
    <source>
        <dbReference type="Proteomes" id="UP001151752"/>
    </source>
</evidence>
<evidence type="ECO:0000313" key="1">
    <source>
        <dbReference type="EMBL" id="KAJ6765033.1"/>
    </source>
</evidence>
<comment type="caution">
    <text evidence="1">The sequence shown here is derived from an EMBL/GenBank/DDBJ whole genome shotgun (WGS) entry which is preliminary data.</text>
</comment>
<sequence length="90" mass="11150">MEKIGSIFGASVKRYRRRRLYRRLSEKKNVRGRSRWKLWRVRVMPKLQQKKVSQMKLLRRFRDGYVKRMLCFARKFVQLSNGPVFLFKRL</sequence>
<protein>
    <submittedName>
        <fullName evidence="1">Uncharacterized protein</fullName>
    </submittedName>
</protein>
<dbReference type="AlphaFoldDB" id="A0A9Q0WE47"/>
<dbReference type="Proteomes" id="UP001151752">
    <property type="component" value="Chromosome 12"/>
</dbReference>
<dbReference type="PANTHER" id="PTHR33702">
    <property type="entry name" value="BNAA09G40010D PROTEIN"/>
    <property type="match status" value="1"/>
</dbReference>
<proteinExistence type="predicted"/>
<reference evidence="1" key="2">
    <citation type="journal article" date="2023" name="Int. J. Mol. Sci.">
        <title>De Novo Assembly and Annotation of 11 Diverse Shrub Willow (Salix) Genomes Reveals Novel Gene Organization in Sex-Linked Regions.</title>
        <authorList>
            <person name="Hyden B."/>
            <person name="Feng K."/>
            <person name="Yates T.B."/>
            <person name="Jawdy S."/>
            <person name="Cereghino C."/>
            <person name="Smart L.B."/>
            <person name="Muchero W."/>
        </authorList>
    </citation>
    <scope>NUCLEOTIDE SEQUENCE</scope>
    <source>
        <tissue evidence="1">Shoot tip</tissue>
    </source>
</reference>
<dbReference type="PANTHER" id="PTHR33702:SF22">
    <property type="match status" value="1"/>
</dbReference>
<dbReference type="EMBL" id="JAPFFM010000004">
    <property type="protein sequence ID" value="KAJ6765033.1"/>
    <property type="molecule type" value="Genomic_DNA"/>
</dbReference>
<reference evidence="1" key="1">
    <citation type="submission" date="2022-11" db="EMBL/GenBank/DDBJ databases">
        <authorList>
            <person name="Hyden B.L."/>
            <person name="Feng K."/>
            <person name="Yates T."/>
            <person name="Jawdy S."/>
            <person name="Smart L.B."/>
            <person name="Muchero W."/>
        </authorList>
    </citation>
    <scope>NUCLEOTIDE SEQUENCE</scope>
    <source>
        <tissue evidence="1">Shoot tip</tissue>
    </source>
</reference>
<name>A0A9Q0WE47_9ROSI</name>
<gene>
    <name evidence="1" type="ORF">OIU74_023834</name>
</gene>